<dbReference type="InterPro" id="IPR008949">
    <property type="entry name" value="Isoprenoid_synthase_dom_sf"/>
</dbReference>
<keyword evidence="4" id="KW-0479">Metal-binding</keyword>
<dbReference type="Gene3D" id="1.10.600.10">
    <property type="entry name" value="Farnesyl Diphosphate Synthase"/>
    <property type="match status" value="1"/>
</dbReference>
<keyword evidence="8" id="KW-1185">Reference proteome</keyword>
<gene>
    <name evidence="7" type="ORF">Raf01_00650</name>
</gene>
<comment type="similarity">
    <text evidence="2 6">Belongs to the FPP/GGPP synthase family.</text>
</comment>
<comment type="cofactor">
    <cofactor evidence="1">
        <name>Mg(2+)</name>
        <dbReference type="ChEBI" id="CHEBI:18420"/>
    </cofactor>
</comment>
<keyword evidence="3 6" id="KW-0808">Transferase</keyword>
<dbReference type="GO" id="GO:0046872">
    <property type="term" value="F:metal ion binding"/>
    <property type="evidence" value="ECO:0007669"/>
    <property type="project" value="UniProtKB-KW"/>
</dbReference>
<evidence type="ECO:0000256" key="5">
    <source>
        <dbReference type="ARBA" id="ARBA00022842"/>
    </source>
</evidence>
<name>A0A8J3VN70_9ACTN</name>
<reference evidence="7" key="1">
    <citation type="submission" date="2021-01" db="EMBL/GenBank/DDBJ databases">
        <title>Whole genome shotgun sequence of Rugosimonospora africana NBRC 104875.</title>
        <authorList>
            <person name="Komaki H."/>
            <person name="Tamura T."/>
        </authorList>
    </citation>
    <scope>NUCLEOTIDE SEQUENCE</scope>
    <source>
        <strain evidence="7">NBRC 104875</strain>
    </source>
</reference>
<dbReference type="Proteomes" id="UP000642748">
    <property type="component" value="Unassembled WGS sequence"/>
</dbReference>
<protein>
    <submittedName>
        <fullName evidence="7">Geranylgeranyl pyrophosphate synthase</fullName>
    </submittedName>
</protein>
<dbReference type="CDD" id="cd00867">
    <property type="entry name" value="Trans_IPPS"/>
    <property type="match status" value="1"/>
</dbReference>
<sequence>MLVGTRVGLNIDDIDVAEQLVAELSAADAALDAAARSGYGLIDDATGHRQETAGRELRYLLVLLAARYGRAGHDGVITAAVACELNHLATVHHDRIVNEPEIAELAEPEPARWANWVAILTGDFLFTAAARLANGLGIEAVELQARTAARLVTGQLREELEPTPDDDPVTHYLSVVADKTGALTATCAGLGALAGGSDRQVIDAMLRFGEEIGVAHRIAEELARLSDSDQPDTTALADDALAARYLRRVAAGQPATIELARQHGVDALVVEDLTAQVARAQETLRHTPDTPAKKMLGELCECLLAPAGAR</sequence>
<keyword evidence="5" id="KW-0460">Magnesium</keyword>
<dbReference type="EMBL" id="BONZ01000001">
    <property type="protein sequence ID" value="GIH11893.1"/>
    <property type="molecule type" value="Genomic_DNA"/>
</dbReference>
<accession>A0A8J3VN70</accession>
<evidence type="ECO:0000313" key="8">
    <source>
        <dbReference type="Proteomes" id="UP000642748"/>
    </source>
</evidence>
<proteinExistence type="inferred from homology"/>
<evidence type="ECO:0000256" key="3">
    <source>
        <dbReference type="ARBA" id="ARBA00022679"/>
    </source>
</evidence>
<organism evidence="7 8">
    <name type="scientific">Rugosimonospora africana</name>
    <dbReference type="NCBI Taxonomy" id="556532"/>
    <lineage>
        <taxon>Bacteria</taxon>
        <taxon>Bacillati</taxon>
        <taxon>Actinomycetota</taxon>
        <taxon>Actinomycetes</taxon>
        <taxon>Micromonosporales</taxon>
        <taxon>Micromonosporaceae</taxon>
        <taxon>Rugosimonospora</taxon>
    </lineage>
</organism>
<dbReference type="GO" id="GO:0004659">
    <property type="term" value="F:prenyltransferase activity"/>
    <property type="evidence" value="ECO:0007669"/>
    <property type="project" value="InterPro"/>
</dbReference>
<dbReference type="Pfam" id="PF00348">
    <property type="entry name" value="polyprenyl_synt"/>
    <property type="match status" value="1"/>
</dbReference>
<dbReference type="InterPro" id="IPR000092">
    <property type="entry name" value="Polyprenyl_synt"/>
</dbReference>
<dbReference type="PANTHER" id="PTHR12001:SF69">
    <property type="entry name" value="ALL TRANS-POLYPRENYL-DIPHOSPHATE SYNTHASE PDSS1"/>
    <property type="match status" value="1"/>
</dbReference>
<dbReference type="GO" id="GO:0008299">
    <property type="term" value="P:isoprenoid biosynthetic process"/>
    <property type="evidence" value="ECO:0007669"/>
    <property type="project" value="InterPro"/>
</dbReference>
<evidence type="ECO:0000256" key="4">
    <source>
        <dbReference type="ARBA" id="ARBA00022723"/>
    </source>
</evidence>
<dbReference type="PANTHER" id="PTHR12001">
    <property type="entry name" value="GERANYLGERANYL PYROPHOSPHATE SYNTHASE"/>
    <property type="match status" value="1"/>
</dbReference>
<dbReference type="AlphaFoldDB" id="A0A8J3VN70"/>
<dbReference type="SUPFAM" id="SSF48576">
    <property type="entry name" value="Terpenoid synthases"/>
    <property type="match status" value="1"/>
</dbReference>
<dbReference type="RefSeq" id="WP_203915623.1">
    <property type="nucleotide sequence ID" value="NZ_BONZ01000001.1"/>
</dbReference>
<evidence type="ECO:0000256" key="2">
    <source>
        <dbReference type="ARBA" id="ARBA00006706"/>
    </source>
</evidence>
<evidence type="ECO:0000313" key="7">
    <source>
        <dbReference type="EMBL" id="GIH11893.1"/>
    </source>
</evidence>
<comment type="caution">
    <text evidence="7">The sequence shown here is derived from an EMBL/GenBank/DDBJ whole genome shotgun (WGS) entry which is preliminary data.</text>
</comment>
<evidence type="ECO:0000256" key="6">
    <source>
        <dbReference type="RuleBase" id="RU004466"/>
    </source>
</evidence>
<evidence type="ECO:0000256" key="1">
    <source>
        <dbReference type="ARBA" id="ARBA00001946"/>
    </source>
</evidence>